<gene>
    <name evidence="1" type="ORF">ACFS7Z_17180</name>
</gene>
<keyword evidence="2" id="KW-1185">Reference proteome</keyword>
<organism evidence="1 2">
    <name type="scientific">Pontibacter toksunensis</name>
    <dbReference type="NCBI Taxonomy" id="1332631"/>
    <lineage>
        <taxon>Bacteria</taxon>
        <taxon>Pseudomonadati</taxon>
        <taxon>Bacteroidota</taxon>
        <taxon>Cytophagia</taxon>
        <taxon>Cytophagales</taxon>
        <taxon>Hymenobacteraceae</taxon>
        <taxon>Pontibacter</taxon>
    </lineage>
</organism>
<proteinExistence type="predicted"/>
<name>A0ABW6BYW5_9BACT</name>
<comment type="caution">
    <text evidence="1">The sequence shown here is derived from an EMBL/GenBank/DDBJ whole genome shotgun (WGS) entry which is preliminary data.</text>
</comment>
<reference evidence="2" key="1">
    <citation type="journal article" date="2019" name="Int. J. Syst. Evol. Microbiol.">
        <title>The Global Catalogue of Microorganisms (GCM) 10K type strain sequencing project: providing services to taxonomists for standard genome sequencing and annotation.</title>
        <authorList>
            <consortium name="The Broad Institute Genomics Platform"/>
            <consortium name="The Broad Institute Genome Sequencing Center for Infectious Disease"/>
            <person name="Wu L."/>
            <person name="Ma J."/>
        </authorList>
    </citation>
    <scope>NUCLEOTIDE SEQUENCE [LARGE SCALE GENOMIC DNA]</scope>
    <source>
        <strain evidence="2">KCTC 23984</strain>
    </source>
</reference>
<dbReference type="Proteomes" id="UP001597641">
    <property type="component" value="Unassembled WGS sequence"/>
</dbReference>
<protein>
    <submittedName>
        <fullName evidence="1">Uncharacterized protein</fullName>
    </submittedName>
</protein>
<sequence length="42" mass="5068">MPPNSTIAYLVRHQPEKNMHRYYRLYVTPTPTLFSEFALVRE</sequence>
<dbReference type="RefSeq" id="WP_377487213.1">
    <property type="nucleotide sequence ID" value="NZ_JBHUOX010000013.1"/>
</dbReference>
<dbReference type="EMBL" id="JBHUOX010000013">
    <property type="protein sequence ID" value="MFD3002107.1"/>
    <property type="molecule type" value="Genomic_DNA"/>
</dbReference>
<evidence type="ECO:0000313" key="1">
    <source>
        <dbReference type="EMBL" id="MFD3002107.1"/>
    </source>
</evidence>
<evidence type="ECO:0000313" key="2">
    <source>
        <dbReference type="Proteomes" id="UP001597641"/>
    </source>
</evidence>
<accession>A0ABW6BYW5</accession>